<reference evidence="2 3" key="1">
    <citation type="journal article" date="2022" name="Pathogens">
        <title>Staphylococcus ratti sp. nov. Isolated from a Lab Rat.</title>
        <authorList>
            <person name="Kovarovic V."/>
            <person name="Sedlacek I."/>
            <person name="Petras P."/>
            <person name="Kralova S."/>
            <person name="Maslanova I."/>
            <person name="Svec P."/>
            <person name="Neumann-Schaal M."/>
            <person name="Botka T."/>
            <person name="Gelbicova T."/>
            <person name="Stankova E."/>
            <person name="Doskar J."/>
            <person name="Pantucek R."/>
        </authorList>
    </citation>
    <scope>NUCLEOTIDE SEQUENCE [LARGE SCALE GENOMIC DNA]</scope>
    <source>
        <strain evidence="2 3">CCM 9025</strain>
    </source>
</reference>
<keyword evidence="3" id="KW-1185">Reference proteome</keyword>
<name>A0ABY3PE82_9STAP</name>
<organism evidence="2 3">
    <name type="scientific">Staphylococcus ratti</name>
    <dbReference type="NCBI Taxonomy" id="2892440"/>
    <lineage>
        <taxon>Bacteria</taxon>
        <taxon>Bacillati</taxon>
        <taxon>Bacillota</taxon>
        <taxon>Bacilli</taxon>
        <taxon>Bacillales</taxon>
        <taxon>Staphylococcaceae</taxon>
        <taxon>Staphylococcus</taxon>
    </lineage>
</organism>
<sequence>MNNNELSVVRIEKGKGQQIVLLCLSILLVLWCLLLLISGELLPIIIGLLGASFFSIAVWFFIKSLTNKKGLVRLDEHGFYDYSSAIATNDTLIPWNEVKAINLKSFLGKRYVQVLLHHPEIAKEARTSMGNMFSKGNEKLGYEGILIDTKLAKGINTEELLQLMETFHHRYGMQTEVVQTPEQSMKTIENL</sequence>
<evidence type="ECO:0000313" key="2">
    <source>
        <dbReference type="EMBL" id="UEX90624.1"/>
    </source>
</evidence>
<dbReference type="RefSeq" id="WP_229293105.1">
    <property type="nucleotide sequence ID" value="NZ_CP086654.1"/>
</dbReference>
<keyword evidence="1" id="KW-0472">Membrane</keyword>
<dbReference type="InterPro" id="IPR048136">
    <property type="entry name" value="STM3941-like"/>
</dbReference>
<evidence type="ECO:0000256" key="1">
    <source>
        <dbReference type="SAM" id="Phobius"/>
    </source>
</evidence>
<accession>A0ABY3PE82</accession>
<dbReference type="Proteomes" id="UP001197626">
    <property type="component" value="Chromosome"/>
</dbReference>
<evidence type="ECO:0000313" key="3">
    <source>
        <dbReference type="Proteomes" id="UP001197626"/>
    </source>
</evidence>
<feature type="transmembrane region" description="Helical" evidence="1">
    <location>
        <begin position="44"/>
        <end position="62"/>
    </location>
</feature>
<gene>
    <name evidence="2" type="ORF">LN051_02865</name>
</gene>
<dbReference type="EMBL" id="CP086654">
    <property type="protein sequence ID" value="UEX90624.1"/>
    <property type="molecule type" value="Genomic_DNA"/>
</dbReference>
<keyword evidence="1" id="KW-0812">Transmembrane</keyword>
<dbReference type="NCBIfam" id="NF041635">
    <property type="entry name" value="STM3941_fam"/>
    <property type="match status" value="1"/>
</dbReference>
<feature type="transmembrane region" description="Helical" evidence="1">
    <location>
        <begin position="19"/>
        <end position="38"/>
    </location>
</feature>
<protein>
    <submittedName>
        <fullName evidence="2">Uncharacterized protein</fullName>
    </submittedName>
</protein>
<keyword evidence="1" id="KW-1133">Transmembrane helix</keyword>
<proteinExistence type="predicted"/>